<evidence type="ECO:0000313" key="2">
    <source>
        <dbReference type="EMBL" id="KAK0499316.1"/>
    </source>
</evidence>
<feature type="region of interest" description="Disordered" evidence="1">
    <location>
        <begin position="484"/>
        <end position="539"/>
    </location>
</feature>
<gene>
    <name evidence="2" type="ORF">EDD18DRAFT_1349495</name>
</gene>
<organism evidence="2 3">
    <name type="scientific">Armillaria luteobubalina</name>
    <dbReference type="NCBI Taxonomy" id="153913"/>
    <lineage>
        <taxon>Eukaryota</taxon>
        <taxon>Fungi</taxon>
        <taxon>Dikarya</taxon>
        <taxon>Basidiomycota</taxon>
        <taxon>Agaricomycotina</taxon>
        <taxon>Agaricomycetes</taxon>
        <taxon>Agaricomycetidae</taxon>
        <taxon>Agaricales</taxon>
        <taxon>Marasmiineae</taxon>
        <taxon>Physalacriaceae</taxon>
        <taxon>Armillaria</taxon>
    </lineage>
</organism>
<dbReference type="Proteomes" id="UP001175228">
    <property type="component" value="Unassembled WGS sequence"/>
</dbReference>
<accession>A0AA39TSC7</accession>
<keyword evidence="3" id="KW-1185">Reference proteome</keyword>
<reference evidence="2" key="1">
    <citation type="submission" date="2023-06" db="EMBL/GenBank/DDBJ databases">
        <authorList>
            <consortium name="Lawrence Berkeley National Laboratory"/>
            <person name="Ahrendt S."/>
            <person name="Sahu N."/>
            <person name="Indic B."/>
            <person name="Wong-Bajracharya J."/>
            <person name="Merenyi Z."/>
            <person name="Ke H.-M."/>
            <person name="Monk M."/>
            <person name="Kocsube S."/>
            <person name="Drula E."/>
            <person name="Lipzen A."/>
            <person name="Balint B."/>
            <person name="Henrissat B."/>
            <person name="Andreopoulos B."/>
            <person name="Martin F.M."/>
            <person name="Harder C.B."/>
            <person name="Rigling D."/>
            <person name="Ford K.L."/>
            <person name="Foster G.D."/>
            <person name="Pangilinan J."/>
            <person name="Papanicolaou A."/>
            <person name="Barry K."/>
            <person name="LaButti K."/>
            <person name="Viragh M."/>
            <person name="Koriabine M."/>
            <person name="Yan M."/>
            <person name="Riley R."/>
            <person name="Champramary S."/>
            <person name="Plett K.L."/>
            <person name="Tsai I.J."/>
            <person name="Slot J."/>
            <person name="Sipos G."/>
            <person name="Plett J."/>
            <person name="Nagy L.G."/>
            <person name="Grigoriev I.V."/>
        </authorList>
    </citation>
    <scope>NUCLEOTIDE SEQUENCE</scope>
    <source>
        <strain evidence="2">HWK02</strain>
    </source>
</reference>
<name>A0AA39TSC7_9AGAR</name>
<dbReference type="EMBL" id="JAUEPU010000009">
    <property type="protein sequence ID" value="KAK0499316.1"/>
    <property type="molecule type" value="Genomic_DNA"/>
</dbReference>
<comment type="caution">
    <text evidence="2">The sequence shown here is derived from an EMBL/GenBank/DDBJ whole genome shotgun (WGS) entry which is preliminary data.</text>
</comment>
<dbReference type="AlphaFoldDB" id="A0AA39TSC7"/>
<proteinExistence type="predicted"/>
<evidence type="ECO:0000256" key="1">
    <source>
        <dbReference type="SAM" id="MobiDB-lite"/>
    </source>
</evidence>
<evidence type="ECO:0000313" key="3">
    <source>
        <dbReference type="Proteomes" id="UP001175228"/>
    </source>
</evidence>
<protein>
    <submittedName>
        <fullName evidence="2">Uncharacterized protein</fullName>
    </submittedName>
</protein>
<feature type="compositionally biased region" description="Polar residues" evidence="1">
    <location>
        <begin position="521"/>
        <end position="531"/>
    </location>
</feature>
<sequence>MSTLSIPDMLASFPSRVPPLNPTITSLAHQIHLLDGQLFALTDNSIRAHTARVCKVTMKPGAAGDMVEKMLEHLRGLESDVDEHHNAIYSAGGLCKEWQDAQVTCKMAETTWPLLSDLPTLPLPNLVKGWAKGKHLIYLELSVATYNEKRVIGSKKANKYATTTIVNKYFKRFFWALPLNQDPESNDPAFVDDAELSEEQLAVKAIPKWLEYCAGKTFTPHALSMKQLMRDLIALFLSCLSSIDGPRLRSPTAKQLFGKDNDEINRRFEALWSTRRGQIKDCAAARASFVVEEFEKLLEETKKTWALRAVEAAEATKKSRGSAHTEPTLLPPEEAQKYALESTLNSHSEPNAFRRVIDSLAAYFGPLLEGMSKMIGCNISMAFVGPEPWRGGQVNVIILHEGVDKSPVPVTFDEGGGEKYKFWLASLGEWGIADHSSTRGSEGMLSARNRAAIGSSLIFDPGSPMEIASGEDESEVEVKTIKKKKSRTKGKKRTVDLSTVELEASKQKSKHSKGRDDQTEACASTAPQPHLSTRLEQEPQPSMMQNCLPALFQLSLEDTNRIDPALLAGGMTPSTYIPNCGLNNYPDPFQAGDMPPPPPMPSNAVPIQLEQSSRIRLVYLDPENWPEWFAVAREYLGKFRLGKEWDHVVDALSIVEGQWGFIKTGKPLQRTDRPPQVSLWIQNGRLHDPTPLGDRDIFAQSWWRWWRQMQPDSHGVGEGEGPVSVESRCDSGEWDKMDKPGQNGLYSVVASLAWWGESVSHNIGAWKEWCAAVDDVLWALECLAAISSDA</sequence>